<dbReference type="Gene3D" id="2.180.10.10">
    <property type="entry name" value="RHS repeat-associated core"/>
    <property type="match status" value="3"/>
</dbReference>
<feature type="compositionally biased region" description="Polar residues" evidence="1">
    <location>
        <begin position="613"/>
        <end position="645"/>
    </location>
</feature>
<dbReference type="InterPro" id="IPR050708">
    <property type="entry name" value="T6SS_VgrG/RHS"/>
</dbReference>
<evidence type="ECO:0000313" key="3">
    <source>
        <dbReference type="EMBL" id="MFC4244335.1"/>
    </source>
</evidence>
<proteinExistence type="predicted"/>
<feature type="region of interest" description="Disordered" evidence="1">
    <location>
        <begin position="606"/>
        <end position="645"/>
    </location>
</feature>
<dbReference type="NCBIfam" id="TIGR03696">
    <property type="entry name" value="Rhs_assc_core"/>
    <property type="match status" value="1"/>
</dbReference>
<dbReference type="EMBL" id="JBHSCN010000006">
    <property type="protein sequence ID" value="MFC4244335.1"/>
    <property type="molecule type" value="Genomic_DNA"/>
</dbReference>
<gene>
    <name evidence="3" type="ORF">ACFOYW_13225</name>
</gene>
<dbReference type="Pfam" id="PF07691">
    <property type="entry name" value="PA14"/>
    <property type="match status" value="1"/>
</dbReference>
<evidence type="ECO:0000313" key="4">
    <source>
        <dbReference type="Proteomes" id="UP001595900"/>
    </source>
</evidence>
<dbReference type="InterPro" id="IPR037524">
    <property type="entry name" value="PA14/GLEYA"/>
</dbReference>
<evidence type="ECO:0000256" key="1">
    <source>
        <dbReference type="SAM" id="MobiDB-lite"/>
    </source>
</evidence>
<feature type="compositionally biased region" description="Polar residues" evidence="1">
    <location>
        <begin position="114"/>
        <end position="127"/>
    </location>
</feature>
<protein>
    <submittedName>
        <fullName evidence="3">PA14 domain-containing protein</fullName>
    </submittedName>
</protein>
<dbReference type="Proteomes" id="UP001595900">
    <property type="component" value="Unassembled WGS sequence"/>
</dbReference>
<dbReference type="PANTHER" id="PTHR32305:SF15">
    <property type="entry name" value="PROTEIN RHSA-RELATED"/>
    <property type="match status" value="1"/>
</dbReference>
<feature type="region of interest" description="Disordered" evidence="1">
    <location>
        <begin position="35"/>
        <end position="156"/>
    </location>
</feature>
<dbReference type="Pfam" id="PF05593">
    <property type="entry name" value="RHS_repeat"/>
    <property type="match status" value="1"/>
</dbReference>
<feature type="domain" description="PA14" evidence="2">
    <location>
        <begin position="688"/>
        <end position="838"/>
    </location>
</feature>
<dbReference type="InterPro" id="IPR031325">
    <property type="entry name" value="RHS_repeat"/>
</dbReference>
<accession>A0ABV8Q7N3</accession>
<name>A0ABV8Q7N3_9MICO</name>
<feature type="domain" description="PA14" evidence="2">
    <location>
        <begin position="1227"/>
        <end position="1389"/>
    </location>
</feature>
<organism evidence="3 4">
    <name type="scientific">Gryllotalpicola reticulitermitis</name>
    <dbReference type="NCBI Taxonomy" id="1184153"/>
    <lineage>
        <taxon>Bacteria</taxon>
        <taxon>Bacillati</taxon>
        <taxon>Actinomycetota</taxon>
        <taxon>Actinomycetes</taxon>
        <taxon>Micrococcales</taxon>
        <taxon>Microbacteriaceae</taxon>
        <taxon>Gryllotalpicola</taxon>
    </lineage>
</organism>
<dbReference type="InterPro" id="IPR011658">
    <property type="entry name" value="PA14_dom"/>
</dbReference>
<dbReference type="PANTHER" id="PTHR32305">
    <property type="match status" value="1"/>
</dbReference>
<dbReference type="NCBIfam" id="TIGR01643">
    <property type="entry name" value="YD_repeat_2x"/>
    <property type="match status" value="1"/>
</dbReference>
<feature type="compositionally biased region" description="Polar residues" evidence="1">
    <location>
        <begin position="35"/>
        <end position="47"/>
    </location>
</feature>
<dbReference type="InterPro" id="IPR006530">
    <property type="entry name" value="YD"/>
</dbReference>
<reference evidence="4" key="1">
    <citation type="journal article" date="2019" name="Int. J. Syst. Evol. Microbiol.">
        <title>The Global Catalogue of Microorganisms (GCM) 10K type strain sequencing project: providing services to taxonomists for standard genome sequencing and annotation.</title>
        <authorList>
            <consortium name="The Broad Institute Genomics Platform"/>
            <consortium name="The Broad Institute Genome Sequencing Center for Infectious Disease"/>
            <person name="Wu L."/>
            <person name="Ma J."/>
        </authorList>
    </citation>
    <scope>NUCLEOTIDE SEQUENCE [LARGE SCALE GENOMIC DNA]</scope>
    <source>
        <strain evidence="4">CGMCC 1.10363</strain>
    </source>
</reference>
<dbReference type="RefSeq" id="WP_390231365.1">
    <property type="nucleotide sequence ID" value="NZ_JBHSCN010000006.1"/>
</dbReference>
<keyword evidence="4" id="KW-1185">Reference proteome</keyword>
<feature type="compositionally biased region" description="Polar residues" evidence="1">
    <location>
        <begin position="86"/>
        <end position="99"/>
    </location>
</feature>
<evidence type="ECO:0000259" key="2">
    <source>
        <dbReference type="PROSITE" id="PS51820"/>
    </source>
</evidence>
<dbReference type="PROSITE" id="PS51820">
    <property type="entry name" value="PA14"/>
    <property type="match status" value="2"/>
</dbReference>
<dbReference type="InterPro" id="IPR022385">
    <property type="entry name" value="Rhs_assc_core"/>
</dbReference>
<dbReference type="SUPFAM" id="SSF56988">
    <property type="entry name" value="Anthrax protective antigen"/>
    <property type="match status" value="1"/>
</dbReference>
<sequence length="2331" mass="239948">MRSDKRRRNNFSFAIWCVVLTLVIIATATPITGDQAQAVTPGHSTAPGSIHSPRLSKRSATVPRGTFTSTSSAKLPEAANEITADRTASTSTWQNSDGSLSIREYDQPHFYKPQGSSSWTPIDSSLTRDAGRDDPSWHSGANNWEAEFGPLDTPGGSERLDDGVHPFGFAPVGTSDPTLVPTVSASTATYPSLWPDTDIIDNVQPAGISEDVVLKSVAAPFVFDFNLTGATLSGGGDGTVKIEADGAPVAIVPAPMVALSDTASERSQAVKTLPATVADADAVVTAKDATTLELSVSAEWLKSLPVSAFPVTIDPTVSYTEPNIAEVDSNNDATTSTVSWSSTGSKVTGEVEVGPNASTGVTWVGAAYFTRPQPPAPTNGGPAWQLSHAAIEGDCEPSTCGLKLMNVYGLTLAQSTTPTYTDITSAQNLPTTVGGTTGTAVIGSFDAELTPWFMGKSGSWLGFSGIASTYSGHTTSPVIFKPTDFYTTFYYYQNVKPTTITQPAAGSSLATTTPTFEAAQVSPWASGESVWYDFKLSTQADGSGTEIDSGWLSSNYWTPDVGSLQNGLTYYATVSDSSIDPSISTTDDGYVPPATPPTAIPIKINLHLGSGGSSPTDTVGNSAQGTTTPSQGAPNPGTSPSSETVNLVTGDLALTVGTHSLQAASGQATLALNYNSLSSSTSASASGGTNYGLVGAYFLDPNNAHVYPSNEVGQRTDANINLSGEYGTSIIGGVPSGANGYLIRWTGYITLPSGTWDLGGKTTGGMRIYLNGSTLPTYDDWSGSATDATPSYSTNTVAGGQQYQIEIDDWEAYGNLPSVSTWVQLWAKNTASGAASPAIVPSSWLTPTTSSLPSGWSLSADAANGTWTQVVDDGSQVIATATTGQTTTFTQLPSGAYQAPAGDDDHLARDGNGDLQLSTADNTLYTFNADGSLASYSTATDDGHPATLQYGYGGTPSSLQTITDPVSGRIIHLYYGGNANCPLSDPAPSGMLCDVSWWDGDSTTFAYNTNGQISGITDPGNTTTLFGYDSSDRIDDIRDALASDYIASGRPDVPAACTAASTSTSCDLDTIVNYDVNGRVLDVEQPAPTPGGTPPLRSYNYGSGSTTMLVDGQSATAGYSRDVTYDSKNEILTDAQWQQNPTESAWDSDGRQIVSVTPAGLQTSTVYDASGDVTDTYGPAPKACFTSAWPSGASTPYTYTLTGYLPAADPASVSGCATTVPHTTSTYTPNGLTASYWSNSTYAGTPVTVGPASTAYDSDYTGCDGQTLCMAWASPPVPLDASGEWSLKDTGGLVLPQAQTLTLALASEQPASLWIDGSERTSLTSAQTSGSLWSTSNSATLTLAAGFHSIEVDYLGAGGENNGFEVDQSTASGWAALPDSDLVPVERETDTLAATYWPNANFAGTPSLLGESAAPANSAASLPSGSLCGTGPNGTQATDLCMAWSGVPFAAGTAQAWSVRLTGTLNLASAQSMPLALMSDRPASMWVDGAEIADVTADQVDNSDTGLAEDADNALTLSAGAHQFEIDFVGEVGTAPNEAAVYLNEGTYPQILNDALFNPGFHALTGTTDPDGDTTQTDYSSPDGVLGPWDGLATQSIQDPGGLNLVTATGYDDSGSGAYDQKASSTLPAGNTTSFSYYPGTGGPIAAVCGASSTTPQGGLLESEIDPAPAAGQPAREQQYVYDNAGRMVGERTGTTAEIDTEGWQCTSYDARGRIISETIPGNADSSAGRTITYSYRVGGDPLQSSVTDSRSNITITSLVDLLGRVITYDDNGHTSTVSYNRAGEVVATSGPQGNVYNTYDDTGRLVTVQSPAQSAADTLATVQYDATGRTTKTIYGNGTTATETYDSHGNENAIEYTKTSTGAVIGGEQATYSDASRLTTNLVASGGTFVNPNPAGVTASDYDYDAAGRLTQSWLVGEQQSYWYGGVVDWAPNCMNWAAGENTDRTVVTTIKNNVATGTFTCYNNADQPTQTSTNAGPADSTGGVPSITNSTAYAFDEYGNQTDDQGTLLTWDSSGRVTQTTTPAGVTTSSTYDPLDRLATQQQSGASPSTVDYVYAGLDDDPVATEDASGTVVQQYISLPGGIEVTVQASNAQTWSYPDLQGNVTLTTNGSGAQQGAAIAYDPWGTVISGGDAPNGNGISDFGGFGADGKLTSDATGFILLGSREFNPAEARFLSVDPTQGGCANPYTYAHGDPLAQVDLNGQFCWKTALGIGLGIASVALGVLAIPLSGGLSIGLAIAGVAAGVAATSLDLPGCFNQDDGVACTGLAFGAAGAAIGAGGVIVDGIAAEGSNLALIGTAADTQAAMFGGTGTLVDTAAAATAKKKKKGC</sequence>
<comment type="caution">
    <text evidence="3">The sequence shown here is derived from an EMBL/GenBank/DDBJ whole genome shotgun (WGS) entry which is preliminary data.</text>
</comment>